<feature type="non-terminal residue" evidence="1">
    <location>
        <position position="1"/>
    </location>
</feature>
<dbReference type="EMBL" id="JAWJBA010000479">
    <property type="protein sequence ID" value="MDV2687238.1"/>
    <property type="molecule type" value="Genomic_DNA"/>
</dbReference>
<evidence type="ECO:0000313" key="1">
    <source>
        <dbReference type="EMBL" id="MDV2687238.1"/>
    </source>
</evidence>
<reference evidence="1 2" key="1">
    <citation type="submission" date="2023-10" db="EMBL/GenBank/DDBJ databases">
        <title>Screening of Alkalihalobacillus lindianensis BZ-TG-R113 and Its Alleviation of Salt Stress on Rapeseed Growth.</title>
        <authorList>
            <person name="Zhao B."/>
            <person name="Guo T."/>
        </authorList>
    </citation>
    <scope>NUCLEOTIDE SEQUENCE [LARGE SCALE GENOMIC DNA]</scope>
    <source>
        <strain evidence="1 2">BZ-TG-R113</strain>
    </source>
</reference>
<feature type="non-terminal residue" evidence="1">
    <location>
        <position position="87"/>
    </location>
</feature>
<sequence>FLFNPRGIVPAQCFKTVRAANHQANAFAVATGVVDVATSNTVNTVFLNPQNPGIAAPVTQSLAAGAGFRPIRVTELPVFERGAAHAP</sequence>
<gene>
    <name evidence="1" type="ORF">RYX56_23100</name>
</gene>
<protein>
    <submittedName>
        <fullName evidence="1">Uncharacterized protein</fullName>
    </submittedName>
</protein>
<evidence type="ECO:0000313" key="2">
    <source>
        <dbReference type="Proteomes" id="UP001287282"/>
    </source>
</evidence>
<dbReference type="Gene3D" id="3.40.190.10">
    <property type="entry name" value="Periplasmic binding protein-like II"/>
    <property type="match status" value="1"/>
</dbReference>
<dbReference type="Proteomes" id="UP001287282">
    <property type="component" value="Unassembled WGS sequence"/>
</dbReference>
<comment type="caution">
    <text evidence="1">The sequence shown here is derived from an EMBL/GenBank/DDBJ whole genome shotgun (WGS) entry which is preliminary data.</text>
</comment>
<dbReference type="RefSeq" id="WP_317124221.1">
    <property type="nucleotide sequence ID" value="NZ_JAWJBA010000479.1"/>
</dbReference>
<keyword evidence="2" id="KW-1185">Reference proteome</keyword>
<proteinExistence type="predicted"/>
<organism evidence="1 2">
    <name type="scientific">Alkalihalophilus lindianensis</name>
    <dbReference type="NCBI Taxonomy" id="1630542"/>
    <lineage>
        <taxon>Bacteria</taxon>
        <taxon>Bacillati</taxon>
        <taxon>Bacillota</taxon>
        <taxon>Bacilli</taxon>
        <taxon>Bacillales</taxon>
        <taxon>Bacillaceae</taxon>
        <taxon>Alkalihalophilus</taxon>
    </lineage>
</organism>
<accession>A0ABU3XHF5</accession>
<name>A0ABU3XHF5_9BACI</name>
<dbReference type="Pfam" id="PF12974">
    <property type="entry name" value="Phosphonate-bd"/>
    <property type="match status" value="1"/>
</dbReference>